<dbReference type="RefSeq" id="WP_017041045.1">
    <property type="nucleotide sequence ID" value="NZ_AJYQ02000105.1"/>
</dbReference>
<dbReference type="EMBL" id="AJYQ02000105">
    <property type="protein sequence ID" value="OEE33266.1"/>
    <property type="molecule type" value="Genomic_DNA"/>
</dbReference>
<accession>A0A1E5BEM9</accession>
<evidence type="ECO:0000313" key="2">
    <source>
        <dbReference type="EMBL" id="OEE33266.1"/>
    </source>
</evidence>
<feature type="signal peptide" evidence="1">
    <location>
        <begin position="1"/>
        <end position="21"/>
    </location>
</feature>
<evidence type="ECO:0000313" key="3">
    <source>
        <dbReference type="Proteomes" id="UP000094741"/>
    </source>
</evidence>
<sequence length="238" mass="26865">MKNIIRGLPFIALFCSLQSFAFSVDKMFIVSDKKGNGIITLKNDETNPIFVEAQVQELDVNDGVYLVKTPYDINNIEDWKISLTHQKLVLKPGEEKAVGVRSLCYNTTCDGSRDLMFMLPFAPSKYNPEGEEVSGIEINYGFSPVYIIPTTNPIYSYEIFNNGETLTVKNDSNTMLSVFVNNCDEKITSNCRQKFTLIAGREKTFNLPPQLQSEQLNITVTSHDKSYSQKESVKRGNN</sequence>
<proteinExistence type="predicted"/>
<dbReference type="eggNOG" id="COG3121">
    <property type="taxonomic scope" value="Bacteria"/>
</dbReference>
<dbReference type="Proteomes" id="UP000094741">
    <property type="component" value="Unassembled WGS sequence"/>
</dbReference>
<name>A0A1E5BEM9_9VIBR</name>
<gene>
    <name evidence="2" type="ORF">A1QO_09950</name>
</gene>
<comment type="caution">
    <text evidence="2">The sequence shown here is derived from an EMBL/GenBank/DDBJ whole genome shotgun (WGS) entry which is preliminary data.</text>
</comment>
<evidence type="ECO:0000256" key="1">
    <source>
        <dbReference type="SAM" id="SignalP"/>
    </source>
</evidence>
<protein>
    <recommendedName>
        <fullName evidence="4">Pilus assembly protein</fullName>
    </recommendedName>
</protein>
<organism evidence="2 3">
    <name type="scientific">Vibrio genomosp. F10 str. ZF-129</name>
    <dbReference type="NCBI Taxonomy" id="1187848"/>
    <lineage>
        <taxon>Bacteria</taxon>
        <taxon>Pseudomonadati</taxon>
        <taxon>Pseudomonadota</taxon>
        <taxon>Gammaproteobacteria</taxon>
        <taxon>Vibrionales</taxon>
        <taxon>Vibrionaceae</taxon>
        <taxon>Vibrio</taxon>
    </lineage>
</organism>
<dbReference type="AlphaFoldDB" id="A0A1E5BEM9"/>
<feature type="chain" id="PRO_5009171539" description="Pilus assembly protein" evidence="1">
    <location>
        <begin position="22"/>
        <end position="238"/>
    </location>
</feature>
<reference evidence="2 3" key="1">
    <citation type="journal article" date="2012" name="Science">
        <title>Ecological populations of bacteria act as socially cohesive units of antibiotic production and resistance.</title>
        <authorList>
            <person name="Cordero O.X."/>
            <person name="Wildschutte H."/>
            <person name="Kirkup B."/>
            <person name="Proehl S."/>
            <person name="Ngo L."/>
            <person name="Hussain F."/>
            <person name="Le Roux F."/>
            <person name="Mincer T."/>
            <person name="Polz M.F."/>
        </authorList>
    </citation>
    <scope>NUCLEOTIDE SEQUENCE [LARGE SCALE GENOMIC DNA]</scope>
    <source>
        <strain evidence="2 3">ZF-129</strain>
    </source>
</reference>
<keyword evidence="1" id="KW-0732">Signal</keyword>
<dbReference type="STRING" id="1187848.A1QO_09950"/>
<evidence type="ECO:0008006" key="4">
    <source>
        <dbReference type="Google" id="ProtNLM"/>
    </source>
</evidence>
<dbReference type="OrthoDB" id="5906622at2"/>